<evidence type="ECO:0000256" key="6">
    <source>
        <dbReference type="ARBA" id="ARBA00016813"/>
    </source>
</evidence>
<evidence type="ECO:0000256" key="13">
    <source>
        <dbReference type="ARBA" id="ARBA00023242"/>
    </source>
</evidence>
<dbReference type="STRING" id="30522.A0A4W2EWU1"/>
<accession>A0A4W2EWU1</accession>
<dbReference type="Gene3D" id="1.10.510.10">
    <property type="entry name" value="Transferase(Phosphotransferase) domain 1"/>
    <property type="match status" value="1"/>
</dbReference>
<evidence type="ECO:0000256" key="12">
    <source>
        <dbReference type="ARBA" id="ARBA00022840"/>
    </source>
</evidence>
<dbReference type="GO" id="GO:0043408">
    <property type="term" value="P:regulation of MAPK cascade"/>
    <property type="evidence" value="ECO:0007669"/>
    <property type="project" value="Ensembl"/>
</dbReference>
<dbReference type="FunFam" id="1.10.510.10:FF:000269">
    <property type="entry name" value="Serine/threonine-protein kinase 40"/>
    <property type="match status" value="1"/>
</dbReference>
<keyword evidence="19" id="KW-1185">Reference proteome</keyword>
<dbReference type="AlphaFoldDB" id="A0A4W2EWU1"/>
<keyword evidence="8" id="KW-0723">Serine/threonine-protein kinase</keyword>
<dbReference type="Ensembl" id="ENSBIXT00005040809.1">
    <property type="protein sequence ID" value="ENSBIXP00005043945.1"/>
    <property type="gene ID" value="ENSBIXG00005027735.1"/>
</dbReference>
<evidence type="ECO:0000256" key="1">
    <source>
        <dbReference type="ARBA" id="ARBA00003412"/>
    </source>
</evidence>
<dbReference type="GO" id="GO:0035264">
    <property type="term" value="P:multicellular organism growth"/>
    <property type="evidence" value="ECO:0007669"/>
    <property type="project" value="Ensembl"/>
</dbReference>
<dbReference type="Proteomes" id="UP000314981">
    <property type="component" value="Chromosome 3"/>
</dbReference>
<dbReference type="Proteomes" id="UP000429181">
    <property type="component" value="Chromosome 3"/>
</dbReference>
<comment type="similarity">
    <text evidence="4">Belongs to the protein kinase superfamily. CAMK Ser/Thr protein kinase family.</text>
</comment>
<dbReference type="SMART" id="SM00220">
    <property type="entry name" value="S_TKc"/>
    <property type="match status" value="1"/>
</dbReference>
<dbReference type="GO" id="GO:0003016">
    <property type="term" value="P:respiratory system process"/>
    <property type="evidence" value="ECO:0007669"/>
    <property type="project" value="Ensembl"/>
</dbReference>
<evidence type="ECO:0000256" key="15">
    <source>
        <dbReference type="ARBA" id="ARBA00048679"/>
    </source>
</evidence>
<dbReference type="EC" id="2.7.11.1" evidence="5"/>
<evidence type="ECO:0000256" key="9">
    <source>
        <dbReference type="ARBA" id="ARBA00022679"/>
    </source>
</evidence>
<comment type="subcellular location">
    <subcellularLocation>
        <location evidence="3">Cytoplasm</location>
    </subcellularLocation>
    <subcellularLocation>
        <location evidence="2">Nucleus</location>
    </subcellularLocation>
</comment>
<sequence length="501" mass="54971">MKRRASDRGAGETSARAKALGSGISGNNAKRAGPFILGPRLGNSPVPSIVQCLARKDGTDDFYQLKILTLEERGDQGIESQEERQGKMLLHTEYSLLSLLHTQDGVVHHHGLFQDRTCEVVEDAESNRMVKKMKKRICLVLDCLCAHDFSDKTADLINLQHYVIKEKRLSERETVVIFYDVVRVVEALHQKNVVHRDLKLGNMVLSKRTHRITITNFCLGKHLVSEGDLLKDQRGSPAYISPDVLSGRPYRGKPSDMWALGVVLFTMLYGQFPFYDSIPQELFRKIKAAEYTIPEDGRVSENTVCLIRKLLVLDPQQRLAAADVLEALSSIIASWYVGRARAGSCPPVGTALPPQRGRLRLGLSLHQAESGLQMVLMGRVGGHRQNSGLSISCVPVNASSRMGLISLSSHHSLQDRSCPHLLGEKAEARRSRGSGIRKGLWVLSPGLLTPAKSQSSGDWPCWAPGSQAVARRARLPGASLAHLPPLQAVPVFSERASAGGS</sequence>
<evidence type="ECO:0000256" key="11">
    <source>
        <dbReference type="ARBA" id="ARBA00022777"/>
    </source>
</evidence>
<organism evidence="18 19">
    <name type="scientific">Bos indicus x Bos taurus</name>
    <name type="common">Hybrid cattle</name>
    <dbReference type="NCBI Taxonomy" id="30522"/>
    <lineage>
        <taxon>Eukaryota</taxon>
        <taxon>Metazoa</taxon>
        <taxon>Chordata</taxon>
        <taxon>Craniata</taxon>
        <taxon>Vertebrata</taxon>
        <taxon>Euteleostomi</taxon>
        <taxon>Mammalia</taxon>
        <taxon>Eutheria</taxon>
        <taxon>Laurasiatheria</taxon>
        <taxon>Artiodactyla</taxon>
        <taxon>Ruminantia</taxon>
        <taxon>Pecora</taxon>
        <taxon>Bovidae</taxon>
        <taxon>Bovinae</taxon>
        <taxon>Bos</taxon>
    </lineage>
</organism>
<keyword evidence="11" id="KW-0418">Kinase</keyword>
<dbReference type="Ensembl" id="ENSBIXT00000038351.1">
    <property type="protein sequence ID" value="ENSBIXP00000041467.1"/>
    <property type="gene ID" value="ENSBIXG00000002025.1"/>
</dbReference>
<dbReference type="InterPro" id="IPR011009">
    <property type="entry name" value="Kinase-like_dom_sf"/>
</dbReference>
<comment type="function">
    <text evidence="1">May be a negative regulator of NF-kappa-B and p53-mediated gene transcription.</text>
</comment>
<reference evidence="19 20" key="1">
    <citation type="submission" date="2018-11" db="EMBL/GenBank/DDBJ databases">
        <title>Haplotype-resolved cattle genomes.</title>
        <authorList>
            <person name="Low W.Y."/>
            <person name="Tearle R."/>
            <person name="Bickhart D.M."/>
            <person name="Rosen B.D."/>
            <person name="Koren S."/>
            <person name="Rhie A."/>
            <person name="Hiendleder S."/>
            <person name="Phillippy A.M."/>
            <person name="Smith T.P.L."/>
            <person name="Williams J.L."/>
        </authorList>
    </citation>
    <scope>NUCLEOTIDE SEQUENCE [LARGE SCALE GENOMIC DNA]</scope>
</reference>
<evidence type="ECO:0000259" key="17">
    <source>
        <dbReference type="PROSITE" id="PS50011"/>
    </source>
</evidence>
<reference evidence="18" key="2">
    <citation type="submission" date="2025-05" db="UniProtKB">
        <authorList>
            <consortium name="Ensembl"/>
        </authorList>
    </citation>
    <scope>IDENTIFICATION</scope>
</reference>
<dbReference type="GO" id="GO:0005977">
    <property type="term" value="P:glycogen metabolic process"/>
    <property type="evidence" value="ECO:0007669"/>
    <property type="project" value="Ensembl"/>
</dbReference>
<dbReference type="GO" id="GO:0060425">
    <property type="term" value="P:lung morphogenesis"/>
    <property type="evidence" value="ECO:0007669"/>
    <property type="project" value="Ensembl"/>
</dbReference>
<protein>
    <recommendedName>
        <fullName evidence="6">Serine/threonine-protein kinase 40</fullName>
        <ecNumber evidence="5">2.7.11.1</ecNumber>
    </recommendedName>
</protein>
<dbReference type="GO" id="GO:0010468">
    <property type="term" value="P:regulation of gene expression"/>
    <property type="evidence" value="ECO:0007669"/>
    <property type="project" value="Ensembl"/>
</dbReference>
<dbReference type="InterPro" id="IPR024104">
    <property type="entry name" value="Tribbles/Ser_Thr_kinase_40"/>
</dbReference>
<dbReference type="InterPro" id="IPR008271">
    <property type="entry name" value="Ser/Thr_kinase_AS"/>
</dbReference>
<evidence type="ECO:0000256" key="3">
    <source>
        <dbReference type="ARBA" id="ARBA00004496"/>
    </source>
</evidence>
<evidence type="ECO:0000256" key="16">
    <source>
        <dbReference type="SAM" id="MobiDB-lite"/>
    </source>
</evidence>
<keyword evidence="13" id="KW-0539">Nucleus</keyword>
<dbReference type="InterPro" id="IPR000719">
    <property type="entry name" value="Prot_kinase_dom"/>
</dbReference>
<dbReference type="CDD" id="cd13974">
    <property type="entry name" value="STKc_SHIK"/>
    <property type="match status" value="1"/>
</dbReference>
<evidence type="ECO:0000313" key="19">
    <source>
        <dbReference type="Proteomes" id="UP000314981"/>
    </source>
</evidence>
<dbReference type="SUPFAM" id="SSF56112">
    <property type="entry name" value="Protein kinase-like (PK-like)"/>
    <property type="match status" value="1"/>
</dbReference>
<comment type="catalytic activity">
    <reaction evidence="15">
        <text>L-seryl-[protein] + ATP = O-phospho-L-seryl-[protein] + ADP + H(+)</text>
        <dbReference type="Rhea" id="RHEA:17989"/>
        <dbReference type="Rhea" id="RHEA-COMP:9863"/>
        <dbReference type="Rhea" id="RHEA-COMP:11604"/>
        <dbReference type="ChEBI" id="CHEBI:15378"/>
        <dbReference type="ChEBI" id="CHEBI:29999"/>
        <dbReference type="ChEBI" id="CHEBI:30616"/>
        <dbReference type="ChEBI" id="CHEBI:83421"/>
        <dbReference type="ChEBI" id="CHEBI:456216"/>
        <dbReference type="EC" id="2.7.11.1"/>
    </reaction>
</comment>
<keyword evidence="7" id="KW-0963">Cytoplasm</keyword>
<dbReference type="PROSITE" id="PS00108">
    <property type="entry name" value="PROTEIN_KINASE_ST"/>
    <property type="match status" value="1"/>
</dbReference>
<feature type="region of interest" description="Disordered" evidence="16">
    <location>
        <begin position="1"/>
        <end position="25"/>
    </location>
</feature>
<evidence type="ECO:0000256" key="7">
    <source>
        <dbReference type="ARBA" id="ARBA00022490"/>
    </source>
</evidence>
<evidence type="ECO:0000256" key="2">
    <source>
        <dbReference type="ARBA" id="ARBA00004123"/>
    </source>
</evidence>
<keyword evidence="12" id="KW-0067">ATP-binding</keyword>
<dbReference type="GeneTree" id="ENSGT00950000182986"/>
<dbReference type="PANTHER" id="PTHR22961:SF16">
    <property type="entry name" value="SERINE_THREONINE-PROTEIN KINASE 40"/>
    <property type="match status" value="1"/>
</dbReference>
<dbReference type="InterPro" id="IPR024236">
    <property type="entry name" value="Ser/Thr_kinase_40"/>
</dbReference>
<evidence type="ECO:0000256" key="14">
    <source>
        <dbReference type="ARBA" id="ARBA00047899"/>
    </source>
</evidence>
<proteinExistence type="inferred from homology"/>
<gene>
    <name evidence="18" type="primary">STK40</name>
</gene>
<keyword evidence="10" id="KW-0547">Nucleotide-binding</keyword>
<evidence type="ECO:0000256" key="8">
    <source>
        <dbReference type="ARBA" id="ARBA00022527"/>
    </source>
</evidence>
<dbReference type="GO" id="GO:0005654">
    <property type="term" value="C:nucleoplasm"/>
    <property type="evidence" value="ECO:0007669"/>
    <property type="project" value="Ensembl"/>
</dbReference>
<dbReference type="GO" id="GO:0048286">
    <property type="term" value="P:lung alveolus development"/>
    <property type="evidence" value="ECO:0007669"/>
    <property type="project" value="Ensembl"/>
</dbReference>
<evidence type="ECO:0000313" key="20">
    <source>
        <dbReference type="Proteomes" id="UP000429181"/>
    </source>
</evidence>
<name>A0A4W2EWU1_BOBOX</name>
<dbReference type="GO" id="GO:0005829">
    <property type="term" value="C:cytosol"/>
    <property type="evidence" value="ECO:0007669"/>
    <property type="project" value="Ensembl"/>
</dbReference>
<dbReference type="PANTHER" id="PTHR22961">
    <property type="entry name" value="SER/THR PROTEIN KINASE-TRB"/>
    <property type="match status" value="1"/>
</dbReference>
<dbReference type="Pfam" id="PF00069">
    <property type="entry name" value="Pkinase"/>
    <property type="match status" value="1"/>
</dbReference>
<dbReference type="GO" id="GO:0043066">
    <property type="term" value="P:negative regulation of apoptotic process"/>
    <property type="evidence" value="ECO:0007669"/>
    <property type="project" value="Ensembl"/>
</dbReference>
<comment type="catalytic activity">
    <reaction evidence="14">
        <text>L-threonyl-[protein] + ATP = O-phospho-L-threonyl-[protein] + ADP + H(+)</text>
        <dbReference type="Rhea" id="RHEA:46608"/>
        <dbReference type="Rhea" id="RHEA-COMP:11060"/>
        <dbReference type="Rhea" id="RHEA-COMP:11605"/>
        <dbReference type="ChEBI" id="CHEBI:15378"/>
        <dbReference type="ChEBI" id="CHEBI:30013"/>
        <dbReference type="ChEBI" id="CHEBI:30616"/>
        <dbReference type="ChEBI" id="CHEBI:61977"/>
        <dbReference type="ChEBI" id="CHEBI:456216"/>
        <dbReference type="EC" id="2.7.11.1"/>
    </reaction>
</comment>
<feature type="compositionally biased region" description="Basic and acidic residues" evidence="16">
    <location>
        <begin position="1"/>
        <end position="10"/>
    </location>
</feature>
<evidence type="ECO:0000256" key="4">
    <source>
        <dbReference type="ARBA" id="ARBA00006692"/>
    </source>
</evidence>
<evidence type="ECO:0000313" key="18">
    <source>
        <dbReference type="Ensembl" id="ENSBIXP00000041467.1"/>
    </source>
</evidence>
<dbReference type="GO" id="GO:0004674">
    <property type="term" value="F:protein serine/threonine kinase activity"/>
    <property type="evidence" value="ECO:0007669"/>
    <property type="project" value="UniProtKB-KW"/>
</dbReference>
<dbReference type="GO" id="GO:0005524">
    <property type="term" value="F:ATP binding"/>
    <property type="evidence" value="ECO:0007669"/>
    <property type="project" value="UniProtKB-KW"/>
</dbReference>
<evidence type="ECO:0000256" key="5">
    <source>
        <dbReference type="ARBA" id="ARBA00012513"/>
    </source>
</evidence>
<keyword evidence="9" id="KW-0808">Transferase</keyword>
<evidence type="ECO:0000256" key="10">
    <source>
        <dbReference type="ARBA" id="ARBA00022741"/>
    </source>
</evidence>
<feature type="domain" description="Protein kinase" evidence="17">
    <location>
        <begin position="35"/>
        <end position="336"/>
    </location>
</feature>
<dbReference type="PROSITE" id="PS50011">
    <property type="entry name" value="PROTEIN_KINASE_DOM"/>
    <property type="match status" value="1"/>
</dbReference>